<dbReference type="EMBL" id="UINC01071510">
    <property type="protein sequence ID" value="SVC06459.1"/>
    <property type="molecule type" value="Genomic_DNA"/>
</dbReference>
<evidence type="ECO:0000256" key="1">
    <source>
        <dbReference type="SAM" id="Phobius"/>
    </source>
</evidence>
<gene>
    <name evidence="3" type="ORF">METZ01_LOCUS259313</name>
</gene>
<sequence>MAKRIKVSRKHLLKDPDQFLSTSEKAMLYYIDNRATVIGVVAILLIVVSSFFGFKYYQETQALGNEAFYFEMEKMAENPKGSTSVAGVRSIWEKIGDGFQKERASLLLADIHFQNQEFGEAEVLYSTVMSNSSPGQINYQMAQVGLAYSYEFGKDYKKA</sequence>
<keyword evidence="1" id="KW-0812">Transmembrane</keyword>
<evidence type="ECO:0000313" key="3">
    <source>
        <dbReference type="EMBL" id="SVC06459.1"/>
    </source>
</evidence>
<reference evidence="3" key="1">
    <citation type="submission" date="2018-05" db="EMBL/GenBank/DDBJ databases">
        <authorList>
            <person name="Lanie J.A."/>
            <person name="Ng W.-L."/>
            <person name="Kazmierczak K.M."/>
            <person name="Andrzejewski T.M."/>
            <person name="Davidsen T.M."/>
            <person name="Wayne K.J."/>
            <person name="Tettelin H."/>
            <person name="Glass J.I."/>
            <person name="Rusch D."/>
            <person name="Podicherti R."/>
            <person name="Tsui H.-C.T."/>
            <person name="Winkler M.E."/>
        </authorList>
    </citation>
    <scope>NUCLEOTIDE SEQUENCE</scope>
</reference>
<keyword evidence="1" id="KW-1133">Transmembrane helix</keyword>
<proteinExistence type="predicted"/>
<protein>
    <recommendedName>
        <fullName evidence="2">Ancillary SecYEG translocon subunit/Cell division coordinator CpoB TPR domain-containing protein</fullName>
    </recommendedName>
</protein>
<keyword evidence="1" id="KW-0472">Membrane</keyword>
<evidence type="ECO:0000259" key="2">
    <source>
        <dbReference type="Pfam" id="PF09976"/>
    </source>
</evidence>
<feature type="domain" description="Ancillary SecYEG translocon subunit/Cell division coordinator CpoB TPR" evidence="2">
    <location>
        <begin position="29"/>
        <end position="147"/>
    </location>
</feature>
<dbReference type="AlphaFoldDB" id="A0A382J4D6"/>
<organism evidence="3">
    <name type="scientific">marine metagenome</name>
    <dbReference type="NCBI Taxonomy" id="408172"/>
    <lineage>
        <taxon>unclassified sequences</taxon>
        <taxon>metagenomes</taxon>
        <taxon>ecological metagenomes</taxon>
    </lineage>
</organism>
<feature type="non-terminal residue" evidence="3">
    <location>
        <position position="159"/>
    </location>
</feature>
<feature type="transmembrane region" description="Helical" evidence="1">
    <location>
        <begin position="35"/>
        <end position="57"/>
    </location>
</feature>
<accession>A0A382J4D6</accession>
<name>A0A382J4D6_9ZZZZ</name>
<dbReference type="Pfam" id="PF09976">
    <property type="entry name" value="TPR_21"/>
    <property type="match status" value="1"/>
</dbReference>
<dbReference type="InterPro" id="IPR018704">
    <property type="entry name" value="SecYEG/CpoB_TPR"/>
</dbReference>